<evidence type="ECO:0000256" key="10">
    <source>
        <dbReference type="ARBA" id="ARBA00022679"/>
    </source>
</evidence>
<comment type="cofactor">
    <cofactor evidence="1">
        <name>Ca(2+)</name>
        <dbReference type="ChEBI" id="CHEBI:29108"/>
    </cofactor>
</comment>
<dbReference type="PROSITE" id="PS00802">
    <property type="entry name" value="TRANSKETOLASE_2"/>
    <property type="match status" value="1"/>
</dbReference>
<evidence type="ECO:0000313" key="18">
    <source>
        <dbReference type="Proteomes" id="UP000009072"/>
    </source>
</evidence>
<dbReference type="InterPro" id="IPR005475">
    <property type="entry name" value="Transketolase-like_Pyr-bd"/>
</dbReference>
<dbReference type="EMBL" id="AE017308">
    <property type="protein sequence ID" value="AAT28039.1"/>
    <property type="molecule type" value="Genomic_DNA"/>
</dbReference>
<evidence type="ECO:0000256" key="9">
    <source>
        <dbReference type="ARBA" id="ARBA00013152"/>
    </source>
</evidence>
<evidence type="ECO:0000259" key="16">
    <source>
        <dbReference type="SMART" id="SM00861"/>
    </source>
</evidence>
<dbReference type="GO" id="GO:0046872">
    <property type="term" value="F:metal ion binding"/>
    <property type="evidence" value="ECO:0007669"/>
    <property type="project" value="UniProtKB-KW"/>
</dbReference>
<comment type="similarity">
    <text evidence="7">Belongs to the transketolase family.</text>
</comment>
<dbReference type="InterPro" id="IPR009014">
    <property type="entry name" value="Transketo_C/PFOR_II"/>
</dbReference>
<evidence type="ECO:0000256" key="12">
    <source>
        <dbReference type="ARBA" id="ARBA00022837"/>
    </source>
</evidence>
<dbReference type="InterPro" id="IPR020826">
    <property type="entry name" value="Transketolase_BS"/>
</dbReference>
<keyword evidence="14" id="KW-0786">Thiamine pyrophosphate</keyword>
<feature type="domain" description="Transketolase-like pyrimidine-binding" evidence="16">
    <location>
        <begin position="326"/>
        <end position="497"/>
    </location>
</feature>
<dbReference type="SUPFAM" id="SSF52922">
    <property type="entry name" value="TK C-terminal domain-like"/>
    <property type="match status" value="1"/>
</dbReference>
<keyword evidence="18" id="KW-1185">Reference proteome</keyword>
<proteinExistence type="inferred from homology"/>
<dbReference type="HOGENOM" id="CLU_009227_0_0_14"/>
<keyword evidence="12" id="KW-0106">Calcium</keyword>
<dbReference type="InterPro" id="IPR029061">
    <property type="entry name" value="THDP-binding"/>
</dbReference>
<keyword evidence="13" id="KW-0460">Magnesium</keyword>
<name>Q6KH91_MYCM1</name>
<dbReference type="FunFam" id="3.40.50.970:FF:000045">
    <property type="entry name" value="Transketolase"/>
    <property type="match status" value="1"/>
</dbReference>
<dbReference type="Pfam" id="PF02779">
    <property type="entry name" value="Transket_pyr"/>
    <property type="match status" value="1"/>
</dbReference>
<reference evidence="17 18" key="1">
    <citation type="journal article" date="2004" name="Genome Res.">
        <title>The complete genome and proteome of Mycoplasma mobile.</title>
        <authorList>
            <person name="Jaffe J.D."/>
            <person name="Stange-Thomann N."/>
            <person name="Smith C."/>
            <person name="DeCaprio D."/>
            <person name="Fisher S."/>
            <person name="Butler J."/>
            <person name="Calvo S."/>
            <person name="Elkins T."/>
            <person name="FitzGerald M.G."/>
            <person name="Hafez N."/>
            <person name="Kodira C.D."/>
            <person name="Major J."/>
            <person name="Wang S."/>
            <person name="Wilkinson J."/>
            <person name="Nicol R."/>
            <person name="Nusbaum C."/>
            <person name="Birren B."/>
            <person name="Berg H.C."/>
            <person name="Church G.M."/>
        </authorList>
    </citation>
    <scope>NUCLEOTIDE SEQUENCE [LARGE SCALE GENOMIC DNA]</scope>
    <source>
        <strain evidence="18">ATCC 43663 / 163K / NCTC 11711</strain>
    </source>
</reference>
<accession>Q6KH91</accession>
<gene>
    <name evidence="17" type="primary">tktA</name>
    <name evidence="17" type="ordered locus">MMOB5530</name>
</gene>
<dbReference type="CDD" id="cd02012">
    <property type="entry name" value="TPP_TK"/>
    <property type="match status" value="1"/>
</dbReference>
<evidence type="ECO:0000256" key="1">
    <source>
        <dbReference type="ARBA" id="ARBA00001913"/>
    </source>
</evidence>
<evidence type="ECO:0000256" key="13">
    <source>
        <dbReference type="ARBA" id="ARBA00022842"/>
    </source>
</evidence>
<dbReference type="PANTHER" id="PTHR43522">
    <property type="entry name" value="TRANSKETOLASE"/>
    <property type="match status" value="1"/>
</dbReference>
<evidence type="ECO:0000256" key="5">
    <source>
        <dbReference type="ARBA" id="ARBA00001964"/>
    </source>
</evidence>
<evidence type="ECO:0000256" key="6">
    <source>
        <dbReference type="ARBA" id="ARBA00002931"/>
    </source>
</evidence>
<evidence type="ECO:0000256" key="2">
    <source>
        <dbReference type="ARBA" id="ARBA00001936"/>
    </source>
</evidence>
<keyword evidence="11" id="KW-0479">Metal-binding</keyword>
<dbReference type="InterPro" id="IPR055152">
    <property type="entry name" value="Transketolase-like_C_2"/>
</dbReference>
<dbReference type="InterPro" id="IPR005474">
    <property type="entry name" value="Transketolase_N"/>
</dbReference>
<evidence type="ECO:0000256" key="8">
    <source>
        <dbReference type="ARBA" id="ARBA00011738"/>
    </source>
</evidence>
<dbReference type="Gene3D" id="3.40.50.920">
    <property type="match status" value="1"/>
</dbReference>
<dbReference type="Pfam" id="PF00456">
    <property type="entry name" value="Transketolase_N"/>
    <property type="match status" value="1"/>
</dbReference>
<evidence type="ECO:0000256" key="7">
    <source>
        <dbReference type="ARBA" id="ARBA00007131"/>
    </source>
</evidence>
<dbReference type="AlphaFoldDB" id="Q6KH91"/>
<dbReference type="NCBIfam" id="NF004558">
    <property type="entry name" value="PRK05899.2-4"/>
    <property type="match status" value="1"/>
</dbReference>
<organism evidence="17 18">
    <name type="scientific">Mycoplasma mobile (strain ATCC 43663 / 163K / NCTC 11711)</name>
    <name type="common">Mesomycoplasma mobile</name>
    <dbReference type="NCBI Taxonomy" id="267748"/>
    <lineage>
        <taxon>Bacteria</taxon>
        <taxon>Bacillati</taxon>
        <taxon>Mycoplasmatota</taxon>
        <taxon>Mycoplasmoidales</taxon>
        <taxon>Metamycoplasmataceae</taxon>
        <taxon>Mesomycoplasma</taxon>
    </lineage>
</organism>
<sequence length="613" mass="67761">MNTNKLDTLAINTLKVNGIAQILKANSGHPGIVLGAAKIMHNLFSNHINFNVENPNWINRDRFILSSGHGSALLYAQLRAIGLLDVKELHNFRQVDSKTPGHPEYLHTLGVEATTGPLGQGVAIAVGIALAEANLNARFNEISHFTYVLLGDGDLQEGVANEAMQFAGTNQLNKLILIHDSNRIQLDTPVENVSKVDIKKMVESFGFQHISATNENFNEAVEIAKKNSKPSFIEVRTIIGEDSIEAGTTKVHGTPLTKEDFSNLKKKLNWEYSDDFHLPIEVIEHYKKTLHTRSKKAFNNFKASKSLETFLATKSIDIKVELPKNKATRETGGLVIDFLNKNDIRWIGGSADVGSSTKGLGGDGDFSISNKKGRNIRYGVREFAMASIANGIALHSNFKTFVTTYFSFSDYLKPAARLSALMNLPVIYIFTHDSIQVGEDGPTHQPIEQLAMWRSIPNFKVYRPADEKEVLGAFKLALESKSNPSVLVLSRQAITSLEETNANKVSQGAYHVLKSSSEWTLVSTGADLANAYKIAKELKLNLVSLPSFDFKNISWDINKAISIETATTFGWTKFAKYNFGIDTFGASGKPDDVMKKFEMDLNSLLPKIKKLIK</sequence>
<dbReference type="eggNOG" id="COG0021">
    <property type="taxonomic scope" value="Bacteria"/>
</dbReference>
<comment type="catalytic activity">
    <reaction evidence="15">
        <text>D-sedoheptulose 7-phosphate + D-glyceraldehyde 3-phosphate = aldehydo-D-ribose 5-phosphate + D-xylulose 5-phosphate</text>
        <dbReference type="Rhea" id="RHEA:10508"/>
        <dbReference type="ChEBI" id="CHEBI:57483"/>
        <dbReference type="ChEBI" id="CHEBI:57737"/>
        <dbReference type="ChEBI" id="CHEBI:58273"/>
        <dbReference type="ChEBI" id="CHEBI:59776"/>
        <dbReference type="EC" id="2.2.1.1"/>
    </reaction>
</comment>
<comment type="cofactor">
    <cofactor evidence="3">
        <name>Co(2+)</name>
        <dbReference type="ChEBI" id="CHEBI:48828"/>
    </cofactor>
</comment>
<dbReference type="RefSeq" id="WP_011265073.1">
    <property type="nucleotide sequence ID" value="NC_006908.1"/>
</dbReference>
<comment type="cofactor">
    <cofactor evidence="4">
        <name>Mg(2+)</name>
        <dbReference type="ChEBI" id="CHEBI:18420"/>
    </cofactor>
</comment>
<dbReference type="CDD" id="cd07033">
    <property type="entry name" value="TPP_PYR_DXS_TK_like"/>
    <property type="match status" value="1"/>
</dbReference>
<dbReference type="GO" id="GO:0004802">
    <property type="term" value="F:transketolase activity"/>
    <property type="evidence" value="ECO:0007669"/>
    <property type="project" value="UniProtKB-EC"/>
</dbReference>
<dbReference type="OrthoDB" id="8732661at2"/>
<evidence type="ECO:0000313" key="17">
    <source>
        <dbReference type="EMBL" id="AAT28039.1"/>
    </source>
</evidence>
<comment type="cofactor">
    <cofactor evidence="5">
        <name>thiamine diphosphate</name>
        <dbReference type="ChEBI" id="CHEBI:58937"/>
    </cofactor>
</comment>
<dbReference type="EC" id="2.2.1.1" evidence="9"/>
<protein>
    <recommendedName>
        <fullName evidence="9">transketolase</fullName>
        <ecNumber evidence="9">2.2.1.1</ecNumber>
    </recommendedName>
</protein>
<evidence type="ECO:0000256" key="15">
    <source>
        <dbReference type="ARBA" id="ARBA00049473"/>
    </source>
</evidence>
<dbReference type="GO" id="GO:0005829">
    <property type="term" value="C:cytosol"/>
    <property type="evidence" value="ECO:0007669"/>
    <property type="project" value="TreeGrafter"/>
</dbReference>
<keyword evidence="10 17" id="KW-0808">Transferase</keyword>
<comment type="cofactor">
    <cofactor evidence="2">
        <name>Mn(2+)</name>
        <dbReference type="ChEBI" id="CHEBI:29035"/>
    </cofactor>
</comment>
<dbReference type="SUPFAM" id="SSF52518">
    <property type="entry name" value="Thiamin diphosphate-binding fold (THDP-binding)"/>
    <property type="match status" value="2"/>
</dbReference>
<evidence type="ECO:0000256" key="14">
    <source>
        <dbReference type="ARBA" id="ARBA00023052"/>
    </source>
</evidence>
<comment type="function">
    <text evidence="6">Catalyzes the transfer of a two-carbon ketol group from a ketose donor to an aldose acceptor, via a covalent intermediate with the cofactor thiamine pyrophosphate.</text>
</comment>
<comment type="subunit">
    <text evidence="8">Homodimer.</text>
</comment>
<dbReference type="PANTHER" id="PTHR43522:SF2">
    <property type="entry name" value="TRANSKETOLASE 1-RELATED"/>
    <property type="match status" value="1"/>
</dbReference>
<dbReference type="Gene3D" id="3.40.50.970">
    <property type="match status" value="2"/>
</dbReference>
<dbReference type="KEGG" id="mmo:MMOB5530"/>
<dbReference type="GO" id="GO:0006098">
    <property type="term" value="P:pentose-phosphate shunt"/>
    <property type="evidence" value="ECO:0007669"/>
    <property type="project" value="TreeGrafter"/>
</dbReference>
<dbReference type="InterPro" id="IPR033247">
    <property type="entry name" value="Transketolase_fam"/>
</dbReference>
<dbReference type="Proteomes" id="UP000009072">
    <property type="component" value="Chromosome"/>
</dbReference>
<evidence type="ECO:0000256" key="3">
    <source>
        <dbReference type="ARBA" id="ARBA00001941"/>
    </source>
</evidence>
<evidence type="ECO:0000256" key="4">
    <source>
        <dbReference type="ARBA" id="ARBA00001946"/>
    </source>
</evidence>
<dbReference type="STRING" id="267748.MMOB5530"/>
<dbReference type="SMART" id="SM00861">
    <property type="entry name" value="Transket_pyr"/>
    <property type="match status" value="1"/>
</dbReference>
<dbReference type="Pfam" id="PF22613">
    <property type="entry name" value="Transketolase_C_1"/>
    <property type="match status" value="1"/>
</dbReference>
<evidence type="ECO:0000256" key="11">
    <source>
        <dbReference type="ARBA" id="ARBA00022723"/>
    </source>
</evidence>